<dbReference type="EMBL" id="SJPY01000001">
    <property type="protein sequence ID" value="TWU45837.1"/>
    <property type="molecule type" value="Genomic_DNA"/>
</dbReference>
<dbReference type="AlphaFoldDB" id="A0A5C6ECY9"/>
<keyword evidence="2" id="KW-0812">Transmembrane</keyword>
<feature type="transmembrane region" description="Helical" evidence="2">
    <location>
        <begin position="221"/>
        <end position="243"/>
    </location>
</feature>
<feature type="domain" description="Cytochrome oxidase subunit I profile" evidence="3">
    <location>
        <begin position="44"/>
        <end position="500"/>
    </location>
</feature>
<dbReference type="InterPro" id="IPR000883">
    <property type="entry name" value="Cyt_C_Oxase_1"/>
</dbReference>
<feature type="transmembrane region" description="Helical" evidence="2">
    <location>
        <begin position="83"/>
        <end position="106"/>
    </location>
</feature>
<dbReference type="GO" id="GO:0009060">
    <property type="term" value="P:aerobic respiration"/>
    <property type="evidence" value="ECO:0007669"/>
    <property type="project" value="InterPro"/>
</dbReference>
<dbReference type="RefSeq" id="WP_146598469.1">
    <property type="nucleotide sequence ID" value="NZ_SJPY01000001.1"/>
</dbReference>
<protein>
    <recommendedName>
        <fullName evidence="3">Cytochrome oxidase subunit I profile domain-containing protein</fullName>
    </recommendedName>
</protein>
<keyword evidence="2" id="KW-0472">Membrane</keyword>
<keyword evidence="5" id="KW-1185">Reference proteome</keyword>
<keyword evidence="2" id="KW-1133">Transmembrane helix</keyword>
<comment type="caution">
    <text evidence="4">The sequence shown here is derived from an EMBL/GenBank/DDBJ whole genome shotgun (WGS) entry which is preliminary data.</text>
</comment>
<feature type="transmembrane region" description="Helical" evidence="2">
    <location>
        <begin position="150"/>
        <end position="173"/>
    </location>
</feature>
<dbReference type="PANTHER" id="PTHR10422:SF29">
    <property type="entry name" value="CYTOCHROME C OXIDASE SUBUNIT 1 HOMOLOG, BACTEROID"/>
    <property type="match status" value="1"/>
</dbReference>
<dbReference type="InterPro" id="IPR023616">
    <property type="entry name" value="Cyt_c_oxase-like_su1_dom"/>
</dbReference>
<feature type="transmembrane region" description="Helical" evidence="2">
    <location>
        <begin position="185"/>
        <end position="206"/>
    </location>
</feature>
<feature type="transmembrane region" description="Helical" evidence="2">
    <location>
        <begin position="327"/>
        <end position="347"/>
    </location>
</feature>
<evidence type="ECO:0000259" key="3">
    <source>
        <dbReference type="PROSITE" id="PS50855"/>
    </source>
</evidence>
<dbReference type="Pfam" id="PF00115">
    <property type="entry name" value="COX1"/>
    <property type="match status" value="1"/>
</dbReference>
<feature type="transmembrane region" description="Helical" evidence="2">
    <location>
        <begin position="118"/>
        <end position="138"/>
    </location>
</feature>
<dbReference type="Proteomes" id="UP000315471">
    <property type="component" value="Unassembled WGS sequence"/>
</dbReference>
<name>A0A5C6ECY9_9BACT</name>
<dbReference type="GO" id="GO:0015990">
    <property type="term" value="P:electron transport coupled proton transport"/>
    <property type="evidence" value="ECO:0007669"/>
    <property type="project" value="TreeGrafter"/>
</dbReference>
<keyword evidence="1" id="KW-0813">Transport</keyword>
<evidence type="ECO:0000313" key="5">
    <source>
        <dbReference type="Proteomes" id="UP000315471"/>
    </source>
</evidence>
<evidence type="ECO:0000256" key="1">
    <source>
        <dbReference type="ARBA" id="ARBA00022660"/>
    </source>
</evidence>
<keyword evidence="1" id="KW-0679">Respiratory chain</keyword>
<dbReference type="GO" id="GO:0020037">
    <property type="term" value="F:heme binding"/>
    <property type="evidence" value="ECO:0007669"/>
    <property type="project" value="InterPro"/>
</dbReference>
<feature type="transmembrane region" description="Helical" evidence="2">
    <location>
        <begin position="37"/>
        <end position="63"/>
    </location>
</feature>
<dbReference type="PANTHER" id="PTHR10422">
    <property type="entry name" value="CYTOCHROME C OXIDASE SUBUNIT 1"/>
    <property type="match status" value="1"/>
</dbReference>
<dbReference type="PROSITE" id="PS50855">
    <property type="entry name" value="COX1"/>
    <property type="match status" value="1"/>
</dbReference>
<feature type="transmembrane region" description="Helical" evidence="2">
    <location>
        <begin position="255"/>
        <end position="272"/>
    </location>
</feature>
<accession>A0A5C6ECY9</accession>
<dbReference type="Gene3D" id="1.20.210.10">
    <property type="entry name" value="Cytochrome c oxidase-like, subunit I domain"/>
    <property type="match status" value="1"/>
</dbReference>
<gene>
    <name evidence="4" type="ORF">Q31b_10130</name>
</gene>
<dbReference type="GO" id="GO:0016020">
    <property type="term" value="C:membrane"/>
    <property type="evidence" value="ECO:0007669"/>
    <property type="project" value="InterPro"/>
</dbReference>
<dbReference type="InterPro" id="IPR036927">
    <property type="entry name" value="Cyt_c_oxase-like_su1_sf"/>
</dbReference>
<feature type="transmembrane region" description="Helical" evidence="2">
    <location>
        <begin position="400"/>
        <end position="421"/>
    </location>
</feature>
<proteinExistence type="predicted"/>
<dbReference type="SUPFAM" id="SSF81442">
    <property type="entry name" value="Cytochrome c oxidase subunit I-like"/>
    <property type="match status" value="1"/>
</dbReference>
<feature type="transmembrane region" description="Helical" evidence="2">
    <location>
        <begin position="445"/>
        <end position="467"/>
    </location>
</feature>
<feature type="transmembrane region" description="Helical" evidence="2">
    <location>
        <begin position="367"/>
        <end position="388"/>
    </location>
</feature>
<dbReference type="GO" id="GO:0004129">
    <property type="term" value="F:cytochrome-c oxidase activity"/>
    <property type="evidence" value="ECO:0007669"/>
    <property type="project" value="InterPro"/>
</dbReference>
<reference evidence="4 5" key="1">
    <citation type="submission" date="2019-02" db="EMBL/GenBank/DDBJ databases">
        <title>Deep-cultivation of Planctomycetes and their phenomic and genomic characterization uncovers novel biology.</title>
        <authorList>
            <person name="Wiegand S."/>
            <person name="Jogler M."/>
            <person name="Boedeker C."/>
            <person name="Pinto D."/>
            <person name="Vollmers J."/>
            <person name="Rivas-Marin E."/>
            <person name="Kohn T."/>
            <person name="Peeters S.H."/>
            <person name="Heuer A."/>
            <person name="Rast P."/>
            <person name="Oberbeckmann S."/>
            <person name="Bunk B."/>
            <person name="Jeske O."/>
            <person name="Meyerdierks A."/>
            <person name="Storesund J.E."/>
            <person name="Kallscheuer N."/>
            <person name="Luecker S."/>
            <person name="Lage O.M."/>
            <person name="Pohl T."/>
            <person name="Merkel B.J."/>
            <person name="Hornburger P."/>
            <person name="Mueller R.-W."/>
            <person name="Bruemmer F."/>
            <person name="Labrenz M."/>
            <person name="Spormann A.M."/>
            <person name="Op Den Camp H."/>
            <person name="Overmann J."/>
            <person name="Amann R."/>
            <person name="Jetten M.S.M."/>
            <person name="Mascher T."/>
            <person name="Medema M.H."/>
            <person name="Devos D.P."/>
            <person name="Kaster A.-K."/>
            <person name="Ovreas L."/>
            <person name="Rohde M."/>
            <person name="Galperin M.Y."/>
            <person name="Jogler C."/>
        </authorList>
    </citation>
    <scope>NUCLEOTIDE SEQUENCE [LARGE SCALE GENOMIC DNA]</scope>
    <source>
        <strain evidence="4 5">Q31b</strain>
    </source>
</reference>
<dbReference type="GO" id="GO:0022904">
    <property type="term" value="P:respiratory electron transport chain"/>
    <property type="evidence" value="ECO:0007669"/>
    <property type="project" value="TreeGrafter"/>
</dbReference>
<dbReference type="OrthoDB" id="9805440at2"/>
<feature type="transmembrane region" description="Helical" evidence="2">
    <location>
        <begin position="284"/>
        <end position="306"/>
    </location>
</feature>
<keyword evidence="1" id="KW-0249">Electron transport</keyword>
<organism evidence="4 5">
    <name type="scientific">Novipirellula aureliae</name>
    <dbReference type="NCBI Taxonomy" id="2527966"/>
    <lineage>
        <taxon>Bacteria</taxon>
        <taxon>Pseudomonadati</taxon>
        <taxon>Planctomycetota</taxon>
        <taxon>Planctomycetia</taxon>
        <taxon>Pirellulales</taxon>
        <taxon>Pirellulaceae</taxon>
        <taxon>Novipirellula</taxon>
    </lineage>
</organism>
<evidence type="ECO:0000313" key="4">
    <source>
        <dbReference type="EMBL" id="TWU45837.1"/>
    </source>
</evidence>
<evidence type="ECO:0000256" key="2">
    <source>
        <dbReference type="SAM" id="Phobius"/>
    </source>
</evidence>
<sequence>MNETASTKTTELGVVEPEVVDVLPSERWLIDQSCRQVVLLWYGSAVFWLLLGSLLALVSSIKLHTPGFLADSAWLTFGRVRPAHLSTMIYGWASMSGIGTMLWLFARLCKTQLAWREGLYLMALYWNFLVALGTFEILRGNSTGVEWMEFPAWAAAPIAMAFLVIFVAAWKMLAARKTKHLYISLWYLFGSTMWFPFLYLGATILIQTPASTGIAKMATNWWFAHNVLGLWLTPIGLASAYYFIPKVIGRPIHSYHFSILGFWTLAIFYNWAGTHHLIGGPLPVWVVTVGVVGSLMMFIPVTTVAINHHMTMVGNFHVLKSSPTLRFIVFGAMSYTAVSFQGSLQSIRAINEVTHFTHYTIAHAHLGVYSFFTMVSFGSMYYVMPRLVECEWPSAKLIKVHFWGTAMGMTMYWVGLTWAGIEQGFAMNNPDIPFLEIVSRTIPYLWSRSVAGTLMTVGHIAFAISVWKMLRHRGASASVPTLFNTTRFRWLPFSRAEVQS</sequence>